<dbReference type="OrthoDB" id="3539899at2"/>
<organism evidence="1 2">
    <name type="scientific">Dactylosporangium aurantiacum</name>
    <dbReference type="NCBI Taxonomy" id="35754"/>
    <lineage>
        <taxon>Bacteria</taxon>
        <taxon>Bacillati</taxon>
        <taxon>Actinomycetota</taxon>
        <taxon>Actinomycetes</taxon>
        <taxon>Micromonosporales</taxon>
        <taxon>Micromonosporaceae</taxon>
        <taxon>Dactylosporangium</taxon>
    </lineage>
</organism>
<dbReference type="RefSeq" id="WP_033359064.1">
    <property type="nucleotide sequence ID" value="NZ_CP073767.1"/>
</dbReference>
<dbReference type="EMBL" id="CP073767">
    <property type="protein sequence ID" value="UWZ51678.1"/>
    <property type="molecule type" value="Genomic_DNA"/>
</dbReference>
<evidence type="ECO:0000313" key="2">
    <source>
        <dbReference type="Proteomes" id="UP001058003"/>
    </source>
</evidence>
<dbReference type="Proteomes" id="UP001058003">
    <property type="component" value="Chromosome"/>
</dbReference>
<keyword evidence="2" id="KW-1185">Reference proteome</keyword>
<proteinExistence type="predicted"/>
<dbReference type="AlphaFoldDB" id="A0A9Q9IC52"/>
<protein>
    <submittedName>
        <fullName evidence="1">Uncharacterized protein</fullName>
    </submittedName>
</protein>
<gene>
    <name evidence="1" type="ORF">Daura_33730</name>
</gene>
<accession>A0A9Q9IC52</accession>
<reference evidence="1" key="1">
    <citation type="submission" date="2021-04" db="EMBL/GenBank/DDBJ databases">
        <title>Dactylosporangium aurantiacum NRRL B-8018 full assembly.</title>
        <authorList>
            <person name="Hartkoorn R.C."/>
            <person name="Beaudoing E."/>
            <person name="Hot D."/>
        </authorList>
    </citation>
    <scope>NUCLEOTIDE SEQUENCE</scope>
    <source>
        <strain evidence="1">NRRL B-8018</strain>
    </source>
</reference>
<sequence length="102" mass="11440">MPTLHVPRVAWDGARVIVRACADRDWAVWFANWINAQAGPPFGQLVMQTRTRLAAGYGYEAAALEAGRWRVRLDDLMAQRPDLVEPLAEIVREATQRLRAAA</sequence>
<dbReference type="KEGG" id="daur:Daura_33730"/>
<name>A0A9Q9IC52_9ACTN</name>
<evidence type="ECO:0000313" key="1">
    <source>
        <dbReference type="EMBL" id="UWZ51678.1"/>
    </source>
</evidence>